<dbReference type="RefSeq" id="WP_285721937.1">
    <property type="nucleotide sequence ID" value="NZ_BSDD01000001.1"/>
</dbReference>
<name>A0ABQ5Q302_9BACT</name>
<evidence type="ECO:0000259" key="1">
    <source>
        <dbReference type="Pfam" id="PF13229"/>
    </source>
</evidence>
<dbReference type="SUPFAM" id="SSF49785">
    <property type="entry name" value="Galactose-binding domain-like"/>
    <property type="match status" value="1"/>
</dbReference>
<dbReference type="EMBL" id="BSDD01000001">
    <property type="protein sequence ID" value="GLH68480.1"/>
    <property type="molecule type" value="Genomic_DNA"/>
</dbReference>
<feature type="domain" description="Right handed beta helix" evidence="1">
    <location>
        <begin position="500"/>
        <end position="655"/>
    </location>
</feature>
<dbReference type="InterPro" id="IPR011050">
    <property type="entry name" value="Pectin_lyase_fold/virulence"/>
</dbReference>
<keyword evidence="3" id="KW-1185">Reference proteome</keyword>
<accession>A0ABQ5Q302</accession>
<gene>
    <name evidence="2" type="ORF">GETHPA_00130</name>
</gene>
<dbReference type="InterPro" id="IPR012334">
    <property type="entry name" value="Pectin_lyas_fold"/>
</dbReference>
<comment type="caution">
    <text evidence="2">The sequence shown here is derived from an EMBL/GenBank/DDBJ whole genome shotgun (WGS) entry which is preliminary data.</text>
</comment>
<reference evidence="2 3" key="1">
    <citation type="journal article" date="2023" name="Antonie Van Leeuwenhoek">
        <title>Mesoterricola silvestris gen. nov., sp. nov., Mesoterricola sediminis sp. nov., Geothrix oryzae sp. nov., Geothrix edaphica sp. nov., Geothrix rubra sp. nov., and Geothrix limicola sp. nov., six novel members of Acidobacteriota isolated from soils.</title>
        <authorList>
            <person name="Itoh H."/>
            <person name="Sugisawa Y."/>
            <person name="Mise K."/>
            <person name="Xu Z."/>
            <person name="Kuniyasu M."/>
            <person name="Ushijima N."/>
            <person name="Kawano K."/>
            <person name="Kobayashi E."/>
            <person name="Shiratori Y."/>
            <person name="Masuda Y."/>
            <person name="Senoo K."/>
        </authorList>
    </citation>
    <scope>NUCLEOTIDE SEQUENCE [LARGE SCALE GENOMIC DNA]</scope>
    <source>
        <strain evidence="2 3">Red803</strain>
    </source>
</reference>
<protein>
    <recommendedName>
        <fullName evidence="1">Right handed beta helix domain-containing protein</fullName>
    </recommendedName>
</protein>
<dbReference type="PANTHER" id="PTHR36453:SF1">
    <property type="entry name" value="RIGHT HANDED BETA HELIX DOMAIN-CONTAINING PROTEIN"/>
    <property type="match status" value="1"/>
</dbReference>
<dbReference type="SUPFAM" id="SSF51126">
    <property type="entry name" value="Pectin lyase-like"/>
    <property type="match status" value="1"/>
</dbReference>
<dbReference type="Pfam" id="PF13229">
    <property type="entry name" value="Beta_helix"/>
    <property type="match status" value="1"/>
</dbReference>
<evidence type="ECO:0000313" key="3">
    <source>
        <dbReference type="Proteomes" id="UP001165089"/>
    </source>
</evidence>
<dbReference type="PANTHER" id="PTHR36453">
    <property type="entry name" value="SECRETED PROTEIN-RELATED"/>
    <property type="match status" value="1"/>
</dbReference>
<dbReference type="Gene3D" id="2.60.120.260">
    <property type="entry name" value="Galactose-binding domain-like"/>
    <property type="match status" value="1"/>
</dbReference>
<dbReference type="SMART" id="SM00710">
    <property type="entry name" value="PbH1"/>
    <property type="match status" value="9"/>
</dbReference>
<dbReference type="InterPro" id="IPR008979">
    <property type="entry name" value="Galactose-bd-like_sf"/>
</dbReference>
<evidence type="ECO:0000313" key="2">
    <source>
        <dbReference type="EMBL" id="GLH68480.1"/>
    </source>
</evidence>
<sequence>MNRSAPFLLALGLLAGRAGSTGEPPRILYVSPAGRDAWSGRIPAPNRDRTDGPFASLARARDVIRQIKAEESQPGPITVQIRGGQYYLDRPIQFGPEDSGTAAGPVSYVAYPGETPELIGGRRLTEYRTPAPGSPVVFHLPDSGGGPWQFRSLFVDGRREVRARYPNVDPADPFRKGFLYAAAGPDRVAFGVTVSGIHNAGDWLEYRVTLPVDGSYVLWLHYGARNEPYGLASMDGRCAIQVDARGPVPLGDLADTGGWSPVRWSRAATLRLTAGEHLLRWQNQKGGGLALDALALCDEPAWSPGDTALPPPDRGGHLVLRSAKDFVRSHGRQITVSGAGAGPRDAIWCGPGEVHPAWLSTPGAEVHIFQSGDCRAYSEILSIEGYDPKERRLLLGGPEARSALNPGDRYYVENVREELDAPGEWYLDSGAGTLAYLPRPGFGPRSEVIVPQTNRLLQLEGWPSAGAPVRYLRFAGLTFRDTDWARGGASAGYGVGDDGAVYLRDAEACVVEDCRFLDLGAYAVCVTRGRGNTIRSCEVAHAGGGGVLILGSSGNRVTDNHIHDLGEAYQHVGGIVLAGGGASGNTLAHNAIHDSPRYGISLKEPGGHNLVEFNRIQNTGLATSDSGGIEVTQHDRAFRSGTIIRDNLVADTVGYSSTSGTPTYLSWGIYLDSFASGYEVEGNVVCRSWNGGIMLQGGRDNRVEGNLFMDGQVSQGTLANFNQQSAGLQVMGNVIAYSSPGAVAFDTGTLGPGVVRIDRNLYFPPRGALPTFGAAGATTWAEWRRQGRDLGSAVADPRFRHPGAEEGALLPGSPAFRLGFKPIPLEQVGPRTRRCTCRIRPAGRVFWGTEKKTRD</sequence>
<organism evidence="2 3">
    <name type="scientific">Geothrix rubra</name>
    <dbReference type="NCBI Taxonomy" id="2927977"/>
    <lineage>
        <taxon>Bacteria</taxon>
        <taxon>Pseudomonadati</taxon>
        <taxon>Acidobacteriota</taxon>
        <taxon>Holophagae</taxon>
        <taxon>Holophagales</taxon>
        <taxon>Holophagaceae</taxon>
        <taxon>Geothrix</taxon>
    </lineage>
</organism>
<dbReference type="Gene3D" id="2.160.20.10">
    <property type="entry name" value="Single-stranded right-handed beta-helix, Pectin lyase-like"/>
    <property type="match status" value="2"/>
</dbReference>
<proteinExistence type="predicted"/>
<dbReference type="InterPro" id="IPR006626">
    <property type="entry name" value="PbH1"/>
</dbReference>
<dbReference type="InterPro" id="IPR039448">
    <property type="entry name" value="Beta_helix"/>
</dbReference>
<dbReference type="Proteomes" id="UP001165089">
    <property type="component" value="Unassembled WGS sequence"/>
</dbReference>